<evidence type="ECO:0000256" key="1">
    <source>
        <dbReference type="SAM" id="MobiDB-lite"/>
    </source>
</evidence>
<protein>
    <submittedName>
        <fullName evidence="2">Uncharacterized protein</fullName>
    </submittedName>
</protein>
<feature type="region of interest" description="Disordered" evidence="1">
    <location>
        <begin position="466"/>
        <end position="487"/>
    </location>
</feature>
<reference evidence="2 3" key="1">
    <citation type="submission" date="2020-02" db="EMBL/GenBank/DDBJ databases">
        <authorList>
            <person name="Ferguson B K."/>
        </authorList>
    </citation>
    <scope>NUCLEOTIDE SEQUENCE [LARGE SCALE GENOMIC DNA]</scope>
</reference>
<dbReference type="AlphaFoldDB" id="A0A6H5IZY5"/>
<feature type="compositionally biased region" description="Basic and acidic residues" evidence="1">
    <location>
        <begin position="475"/>
        <end position="484"/>
    </location>
</feature>
<dbReference type="Proteomes" id="UP000479190">
    <property type="component" value="Unassembled WGS sequence"/>
</dbReference>
<evidence type="ECO:0000313" key="2">
    <source>
        <dbReference type="EMBL" id="CAB0043234.1"/>
    </source>
</evidence>
<organism evidence="2 3">
    <name type="scientific">Trichogramma brassicae</name>
    <dbReference type="NCBI Taxonomy" id="86971"/>
    <lineage>
        <taxon>Eukaryota</taxon>
        <taxon>Metazoa</taxon>
        <taxon>Ecdysozoa</taxon>
        <taxon>Arthropoda</taxon>
        <taxon>Hexapoda</taxon>
        <taxon>Insecta</taxon>
        <taxon>Pterygota</taxon>
        <taxon>Neoptera</taxon>
        <taxon>Endopterygota</taxon>
        <taxon>Hymenoptera</taxon>
        <taxon>Apocrita</taxon>
        <taxon>Proctotrupomorpha</taxon>
        <taxon>Chalcidoidea</taxon>
        <taxon>Trichogrammatidae</taxon>
        <taxon>Trichogramma</taxon>
    </lineage>
</organism>
<keyword evidence="3" id="KW-1185">Reference proteome</keyword>
<accession>A0A6H5IZY5</accession>
<proteinExistence type="predicted"/>
<gene>
    <name evidence="2" type="ORF">TBRA_LOCUS14822</name>
</gene>
<evidence type="ECO:0000313" key="3">
    <source>
        <dbReference type="Proteomes" id="UP000479190"/>
    </source>
</evidence>
<name>A0A6H5IZY5_9HYME</name>
<sequence length="548" mass="61238">MLIELNRILRIIVKFYLYKEMNVLVLKICNLHLNATLEKSVPSINLTDFDFSNCLKIVVDASSPTKVIAEPEFRPSASSEPPGIIFVQKHRDFPKKVIAEPEFRPSASSEPPGIIFVQKHRDFPKKVIAEPEFQPSASSESPGTVFLQKHRDFPKKVIAEPEFRPSASSESPGTVFLQKHRDFPKKAIAEPEFRPSASSESPGTLESGIENLKEVFAELGPERTRGATHKASIGGGTNSCFTGAICGTTIEAAIVAVIITSLRGFPRRAWLEKLDSTRCRLGPRDRQHQFRVSSTAIVFHRREAVLEFAAAAATTSQYHAVRVRTIKLRDLCHACYIHIHLIYMLVGCERTRSCTASESCKPLDQESSGLQKSRALARPDIHGVHSDSFGCDVCEIYTNLRRTHTRALISSVASRGSPELSASGKTNVEATLLRSQQSTTLTIEDTIDVEQRDNDGIQNRIIYEDSNESFEDDAVSEHNEHSHEDDWEMEAPDDFNRFTEETKRAGEIAIGPSDTTILDVCRAVPEQRYNLLLTATKRLVIDEEHAHY</sequence>
<dbReference type="EMBL" id="CADCXV010001283">
    <property type="protein sequence ID" value="CAB0043234.1"/>
    <property type="molecule type" value="Genomic_DNA"/>
</dbReference>